<dbReference type="AlphaFoldDB" id="A0A4V6A0B4"/>
<dbReference type="EMBL" id="AZBU02000007">
    <property type="protein sequence ID" value="TKR70135.1"/>
    <property type="molecule type" value="Genomic_DNA"/>
</dbReference>
<dbReference type="Proteomes" id="UP000298663">
    <property type="component" value="Unassembled WGS sequence"/>
</dbReference>
<keyword evidence="3" id="KW-1185">Reference proteome</keyword>
<evidence type="ECO:0000256" key="1">
    <source>
        <dbReference type="SAM" id="Phobius"/>
    </source>
</evidence>
<evidence type="ECO:0000313" key="2">
    <source>
        <dbReference type="EMBL" id="TKR70135.1"/>
    </source>
</evidence>
<name>A0A4V6A0B4_STECR</name>
<keyword evidence="1" id="KW-0472">Membrane</keyword>
<reference evidence="2 3" key="1">
    <citation type="journal article" date="2015" name="Genome Biol.">
        <title>Comparative genomics of Steinernema reveals deeply conserved gene regulatory networks.</title>
        <authorList>
            <person name="Dillman A.R."/>
            <person name="Macchietto M."/>
            <person name="Porter C.F."/>
            <person name="Rogers A."/>
            <person name="Williams B."/>
            <person name="Antoshechkin I."/>
            <person name="Lee M.M."/>
            <person name="Goodwin Z."/>
            <person name="Lu X."/>
            <person name="Lewis E.E."/>
            <person name="Goodrich-Blair H."/>
            <person name="Stock S.P."/>
            <person name="Adams B.J."/>
            <person name="Sternberg P.W."/>
            <person name="Mortazavi A."/>
        </authorList>
    </citation>
    <scope>NUCLEOTIDE SEQUENCE [LARGE SCALE GENOMIC DNA]</scope>
    <source>
        <strain evidence="2 3">ALL</strain>
    </source>
</reference>
<accession>A0A4V6A0B4</accession>
<sequence length="119" mass="13242">MTSFKDLSKLEKCALVACCTIFLAYVVGLLLAIITQMPWVMIRSLLVLVFVNALFPAIAIYGILRKQPRLVGPLAYGMIGLIAGLIGVTVYKVYKGENTQDFMQGIFGERSQHRKTRCL</sequence>
<keyword evidence="1" id="KW-1133">Transmembrane helix</keyword>
<evidence type="ECO:0000313" key="3">
    <source>
        <dbReference type="Proteomes" id="UP000298663"/>
    </source>
</evidence>
<keyword evidence="1" id="KW-0812">Transmembrane</keyword>
<gene>
    <name evidence="2" type="ORF">L596_022195</name>
</gene>
<comment type="caution">
    <text evidence="2">The sequence shown here is derived from an EMBL/GenBank/DDBJ whole genome shotgun (WGS) entry which is preliminary data.</text>
</comment>
<protein>
    <submittedName>
        <fullName evidence="2">Uncharacterized protein</fullName>
    </submittedName>
</protein>
<feature type="transmembrane region" description="Helical" evidence="1">
    <location>
        <begin position="40"/>
        <end position="62"/>
    </location>
</feature>
<feature type="transmembrane region" description="Helical" evidence="1">
    <location>
        <begin position="74"/>
        <end position="94"/>
    </location>
</feature>
<organism evidence="2 3">
    <name type="scientific">Steinernema carpocapsae</name>
    <name type="common">Entomopathogenic nematode</name>
    <dbReference type="NCBI Taxonomy" id="34508"/>
    <lineage>
        <taxon>Eukaryota</taxon>
        <taxon>Metazoa</taxon>
        <taxon>Ecdysozoa</taxon>
        <taxon>Nematoda</taxon>
        <taxon>Chromadorea</taxon>
        <taxon>Rhabditida</taxon>
        <taxon>Tylenchina</taxon>
        <taxon>Panagrolaimomorpha</taxon>
        <taxon>Strongyloidoidea</taxon>
        <taxon>Steinernematidae</taxon>
        <taxon>Steinernema</taxon>
    </lineage>
</organism>
<proteinExistence type="predicted"/>
<feature type="transmembrane region" description="Helical" evidence="1">
    <location>
        <begin position="12"/>
        <end position="34"/>
    </location>
</feature>
<reference evidence="2 3" key="2">
    <citation type="journal article" date="2019" name="G3 (Bethesda)">
        <title>Hybrid Assembly of the Genome of the Entomopathogenic Nematode Steinernema carpocapsae Identifies the X-Chromosome.</title>
        <authorList>
            <person name="Serra L."/>
            <person name="Macchietto M."/>
            <person name="Macias-Munoz A."/>
            <person name="McGill C.J."/>
            <person name="Rodriguez I.M."/>
            <person name="Rodriguez B."/>
            <person name="Murad R."/>
            <person name="Mortazavi A."/>
        </authorList>
    </citation>
    <scope>NUCLEOTIDE SEQUENCE [LARGE SCALE GENOMIC DNA]</scope>
    <source>
        <strain evidence="2 3">ALL</strain>
    </source>
</reference>